<accession>A0A4Y2M7V5</accession>
<dbReference type="Proteomes" id="UP000499080">
    <property type="component" value="Unassembled WGS sequence"/>
</dbReference>
<keyword evidence="2" id="KW-1185">Reference proteome</keyword>
<reference evidence="1 2" key="1">
    <citation type="journal article" date="2019" name="Sci. Rep.">
        <title>Orb-weaving spider Araneus ventricosus genome elucidates the spidroin gene catalogue.</title>
        <authorList>
            <person name="Kono N."/>
            <person name="Nakamura H."/>
            <person name="Ohtoshi R."/>
            <person name="Moran D.A.P."/>
            <person name="Shinohara A."/>
            <person name="Yoshida Y."/>
            <person name="Fujiwara M."/>
            <person name="Mori M."/>
            <person name="Tomita M."/>
            <person name="Arakawa K."/>
        </authorList>
    </citation>
    <scope>NUCLEOTIDE SEQUENCE [LARGE SCALE GENOMIC DNA]</scope>
</reference>
<dbReference type="AlphaFoldDB" id="A0A4Y2M7V5"/>
<dbReference type="EMBL" id="BGPR01006964">
    <property type="protein sequence ID" value="GBN23185.1"/>
    <property type="molecule type" value="Genomic_DNA"/>
</dbReference>
<evidence type="ECO:0000313" key="1">
    <source>
        <dbReference type="EMBL" id="GBN23185.1"/>
    </source>
</evidence>
<sequence length="91" mass="9873">MAFRSSSSPERNKVAVPLTDEKVARIGAPHNLDVCQTDFETPQGLKASASSTCAKNRHCFSPFSSQTACCRNSTPAVGYVAPVERRWGMLL</sequence>
<organism evidence="1 2">
    <name type="scientific">Araneus ventricosus</name>
    <name type="common">Orbweaver spider</name>
    <name type="synonym">Epeira ventricosa</name>
    <dbReference type="NCBI Taxonomy" id="182803"/>
    <lineage>
        <taxon>Eukaryota</taxon>
        <taxon>Metazoa</taxon>
        <taxon>Ecdysozoa</taxon>
        <taxon>Arthropoda</taxon>
        <taxon>Chelicerata</taxon>
        <taxon>Arachnida</taxon>
        <taxon>Araneae</taxon>
        <taxon>Araneomorphae</taxon>
        <taxon>Entelegynae</taxon>
        <taxon>Araneoidea</taxon>
        <taxon>Araneidae</taxon>
        <taxon>Araneus</taxon>
    </lineage>
</organism>
<proteinExistence type="predicted"/>
<name>A0A4Y2M7V5_ARAVE</name>
<comment type="caution">
    <text evidence="1">The sequence shown here is derived from an EMBL/GenBank/DDBJ whole genome shotgun (WGS) entry which is preliminary data.</text>
</comment>
<evidence type="ECO:0000313" key="2">
    <source>
        <dbReference type="Proteomes" id="UP000499080"/>
    </source>
</evidence>
<protein>
    <submittedName>
        <fullName evidence="1">Uncharacterized protein</fullName>
    </submittedName>
</protein>
<gene>
    <name evidence="1" type="ORF">AVEN_245158_1</name>
</gene>